<dbReference type="FunFam" id="3.90.550.10:FF:000003">
    <property type="entry name" value="2-C-methyl-D-erythritol 4-phosphate cytidylyltransferase"/>
    <property type="match status" value="1"/>
</dbReference>
<dbReference type="GO" id="GO:0019288">
    <property type="term" value="P:isopentenyl diphosphate biosynthetic process, methylerythritol 4-phosphate pathway"/>
    <property type="evidence" value="ECO:0007669"/>
    <property type="project" value="UniProtKB-UniPathway"/>
</dbReference>
<evidence type="ECO:0000256" key="6">
    <source>
        <dbReference type="ARBA" id="ARBA00023229"/>
    </source>
</evidence>
<dbReference type="PROSITE" id="PS01295">
    <property type="entry name" value="ISPD"/>
    <property type="match status" value="1"/>
</dbReference>
<sequence length="231" mass="25626">MPTAAIIPAAGSGVRFGETKQFKLLDRVPIFIHTLTPFLQSKEIEEIILVVPRNNVNNIKNTLSSLHKNKNVMAISGGPQRQDSVYEGLKKVSQSCNKVCIHDGARPFVSIELIESTIRGCVNFDGVIAAEKATDTVKLVTHGCRVQKTLNRNKIWLAQTPQTFNKKELAKALLSARRKNIVGTDEAMIMEEMGYSIGIVEGSNRNIKITTKEDWRYAESIMSVTSSQKNP</sequence>
<dbReference type="AlphaFoldDB" id="A0A382QYJ1"/>
<evidence type="ECO:0000256" key="2">
    <source>
        <dbReference type="ARBA" id="ARBA00009789"/>
    </source>
</evidence>
<comment type="pathway">
    <text evidence="1">Isoprenoid biosynthesis; isopentenyl diphosphate biosynthesis via DXP pathway; isopentenyl diphosphate from 1-deoxy-D-xylulose 5-phosphate: step 2/6.</text>
</comment>
<evidence type="ECO:0000256" key="1">
    <source>
        <dbReference type="ARBA" id="ARBA00004787"/>
    </source>
</evidence>
<organism evidence="7">
    <name type="scientific">marine metagenome</name>
    <dbReference type="NCBI Taxonomy" id="408172"/>
    <lineage>
        <taxon>unclassified sequences</taxon>
        <taxon>metagenomes</taxon>
        <taxon>ecological metagenomes</taxon>
    </lineage>
</organism>
<accession>A0A382QYJ1</accession>
<dbReference type="CDD" id="cd02516">
    <property type="entry name" value="CDP-ME_synthetase"/>
    <property type="match status" value="1"/>
</dbReference>
<evidence type="ECO:0000313" key="7">
    <source>
        <dbReference type="EMBL" id="SVC90047.1"/>
    </source>
</evidence>
<dbReference type="InterPro" id="IPR029044">
    <property type="entry name" value="Nucleotide-diphossugar_trans"/>
</dbReference>
<dbReference type="InterPro" id="IPR001228">
    <property type="entry name" value="IspD"/>
</dbReference>
<dbReference type="UniPathway" id="UPA00056">
    <property type="reaction ID" value="UER00093"/>
</dbReference>
<keyword evidence="4" id="KW-0808">Transferase</keyword>
<dbReference type="InterPro" id="IPR018294">
    <property type="entry name" value="ISPD_synthase_CS"/>
</dbReference>
<reference evidence="7" key="1">
    <citation type="submission" date="2018-05" db="EMBL/GenBank/DDBJ databases">
        <authorList>
            <person name="Lanie J.A."/>
            <person name="Ng W.-L."/>
            <person name="Kazmierczak K.M."/>
            <person name="Andrzejewski T.M."/>
            <person name="Davidsen T.M."/>
            <person name="Wayne K.J."/>
            <person name="Tettelin H."/>
            <person name="Glass J.I."/>
            <person name="Rusch D."/>
            <person name="Podicherti R."/>
            <person name="Tsui H.-C.T."/>
            <person name="Winkler M.E."/>
        </authorList>
    </citation>
    <scope>NUCLEOTIDE SEQUENCE</scope>
</reference>
<dbReference type="EMBL" id="UINC01117551">
    <property type="protein sequence ID" value="SVC90047.1"/>
    <property type="molecule type" value="Genomic_DNA"/>
</dbReference>
<comment type="similarity">
    <text evidence="2">Belongs to the IspD/TarI cytidylyltransferase family. IspD subfamily.</text>
</comment>
<dbReference type="InterPro" id="IPR050088">
    <property type="entry name" value="IspD/TarI_cytidylyltransf_bact"/>
</dbReference>
<dbReference type="Gene3D" id="3.90.550.10">
    <property type="entry name" value="Spore Coat Polysaccharide Biosynthesis Protein SpsA, Chain A"/>
    <property type="match status" value="1"/>
</dbReference>
<dbReference type="HAMAP" id="MF_00108">
    <property type="entry name" value="IspD"/>
    <property type="match status" value="1"/>
</dbReference>
<dbReference type="GO" id="GO:0050518">
    <property type="term" value="F:2-C-methyl-D-erythritol 4-phosphate cytidylyltransferase activity"/>
    <property type="evidence" value="ECO:0007669"/>
    <property type="project" value="UniProtKB-EC"/>
</dbReference>
<protein>
    <recommendedName>
        <fullName evidence="3">2-C-methyl-D-erythritol 4-phosphate cytidylyltransferase</fullName>
        <ecNumber evidence="3">2.7.7.60</ecNumber>
    </recommendedName>
</protein>
<gene>
    <name evidence="7" type="ORF">METZ01_LOCUS342901</name>
</gene>
<evidence type="ECO:0000256" key="4">
    <source>
        <dbReference type="ARBA" id="ARBA00022679"/>
    </source>
</evidence>
<name>A0A382QYJ1_9ZZZZ</name>
<dbReference type="SUPFAM" id="SSF53448">
    <property type="entry name" value="Nucleotide-diphospho-sugar transferases"/>
    <property type="match status" value="1"/>
</dbReference>
<proteinExistence type="inferred from homology"/>
<evidence type="ECO:0000256" key="5">
    <source>
        <dbReference type="ARBA" id="ARBA00022695"/>
    </source>
</evidence>
<keyword evidence="6" id="KW-0414">Isoprene biosynthesis</keyword>
<dbReference type="PANTHER" id="PTHR32125">
    <property type="entry name" value="2-C-METHYL-D-ERYTHRITOL 4-PHOSPHATE CYTIDYLYLTRANSFERASE, CHLOROPLASTIC"/>
    <property type="match status" value="1"/>
</dbReference>
<dbReference type="Pfam" id="PF01128">
    <property type="entry name" value="IspD"/>
    <property type="match status" value="1"/>
</dbReference>
<dbReference type="InterPro" id="IPR034683">
    <property type="entry name" value="IspD/TarI"/>
</dbReference>
<dbReference type="NCBIfam" id="TIGR00453">
    <property type="entry name" value="ispD"/>
    <property type="match status" value="1"/>
</dbReference>
<dbReference type="PANTHER" id="PTHR32125:SF4">
    <property type="entry name" value="2-C-METHYL-D-ERYTHRITOL 4-PHOSPHATE CYTIDYLYLTRANSFERASE, CHLOROPLASTIC"/>
    <property type="match status" value="1"/>
</dbReference>
<keyword evidence="5" id="KW-0548">Nucleotidyltransferase</keyword>
<evidence type="ECO:0000256" key="3">
    <source>
        <dbReference type="ARBA" id="ARBA00012526"/>
    </source>
</evidence>
<dbReference type="EC" id="2.7.7.60" evidence="3"/>